<dbReference type="InterPro" id="IPR017871">
    <property type="entry name" value="ABC_transporter-like_CS"/>
</dbReference>
<dbReference type="InterPro" id="IPR008995">
    <property type="entry name" value="Mo/tungstate-bd_C_term_dom"/>
</dbReference>
<dbReference type="Proteomes" id="UP000186894">
    <property type="component" value="Unassembled WGS sequence"/>
</dbReference>
<dbReference type="PANTHER" id="PTHR42781">
    <property type="entry name" value="SPERMIDINE/PUTRESCINE IMPORT ATP-BINDING PROTEIN POTA"/>
    <property type="match status" value="1"/>
</dbReference>
<comment type="caution">
    <text evidence="6">The sequence shown here is derived from an EMBL/GenBank/DDBJ whole genome shotgun (WGS) entry which is preliminary data.</text>
</comment>
<dbReference type="Gene3D" id="3.40.50.300">
    <property type="entry name" value="P-loop containing nucleotide triphosphate hydrolases"/>
    <property type="match status" value="1"/>
</dbReference>
<keyword evidence="2" id="KW-0813">Transport</keyword>
<evidence type="ECO:0000313" key="7">
    <source>
        <dbReference type="Proteomes" id="UP000186894"/>
    </source>
</evidence>
<dbReference type="FunFam" id="3.40.50.300:FF:000133">
    <property type="entry name" value="Spermidine/putrescine import ATP-binding protein PotA"/>
    <property type="match status" value="1"/>
</dbReference>
<name>A0A1Q8ZKL4_9HYPH</name>
<dbReference type="Gene3D" id="2.40.50.100">
    <property type="match status" value="1"/>
</dbReference>
<dbReference type="RefSeq" id="WP_075641752.1">
    <property type="nucleotide sequence ID" value="NZ_MKIM01000033.1"/>
</dbReference>
<dbReference type="Pfam" id="PF00005">
    <property type="entry name" value="ABC_tran"/>
    <property type="match status" value="1"/>
</dbReference>
<evidence type="ECO:0000256" key="4">
    <source>
        <dbReference type="ARBA" id="ARBA00022840"/>
    </source>
</evidence>
<dbReference type="PANTHER" id="PTHR42781:SF4">
    <property type="entry name" value="SPERMIDINE_PUTRESCINE IMPORT ATP-BINDING PROTEIN POTA"/>
    <property type="match status" value="1"/>
</dbReference>
<reference evidence="6 7" key="1">
    <citation type="submission" date="2016-09" db="EMBL/GenBank/DDBJ databases">
        <title>Rhizobium oryziradicis sp. nov., isolated from the root of rice.</title>
        <authorList>
            <person name="Zhao J."/>
            <person name="Zhang X."/>
        </authorList>
    </citation>
    <scope>NUCLEOTIDE SEQUENCE [LARGE SCALE GENOMIC DNA]</scope>
    <source>
        <strain evidence="6 7">N19</strain>
    </source>
</reference>
<dbReference type="GO" id="GO:0016887">
    <property type="term" value="F:ATP hydrolysis activity"/>
    <property type="evidence" value="ECO:0007669"/>
    <property type="project" value="InterPro"/>
</dbReference>
<dbReference type="GO" id="GO:0005524">
    <property type="term" value="F:ATP binding"/>
    <property type="evidence" value="ECO:0007669"/>
    <property type="project" value="UniProtKB-KW"/>
</dbReference>
<proteinExistence type="inferred from homology"/>
<evidence type="ECO:0000313" key="6">
    <source>
        <dbReference type="EMBL" id="OLP42280.1"/>
    </source>
</evidence>
<dbReference type="GO" id="GO:0022857">
    <property type="term" value="F:transmembrane transporter activity"/>
    <property type="evidence" value="ECO:0007669"/>
    <property type="project" value="InterPro"/>
</dbReference>
<protein>
    <submittedName>
        <fullName evidence="6">Spermidine/putrescine ABC transporter ATP-binding protein</fullName>
    </submittedName>
</protein>
<evidence type="ECO:0000256" key="3">
    <source>
        <dbReference type="ARBA" id="ARBA00022741"/>
    </source>
</evidence>
<dbReference type="PROSITE" id="PS00211">
    <property type="entry name" value="ABC_TRANSPORTER_1"/>
    <property type="match status" value="1"/>
</dbReference>
<accession>A0A1Q8ZKL4</accession>
<keyword evidence="4 6" id="KW-0067">ATP-binding</keyword>
<dbReference type="InterPro" id="IPR027417">
    <property type="entry name" value="P-loop_NTPase"/>
</dbReference>
<organism evidence="6 7">
    <name type="scientific">Rhizobium oryziradicis</name>
    <dbReference type="NCBI Taxonomy" id="1867956"/>
    <lineage>
        <taxon>Bacteria</taxon>
        <taxon>Pseudomonadati</taxon>
        <taxon>Pseudomonadota</taxon>
        <taxon>Alphaproteobacteria</taxon>
        <taxon>Hyphomicrobiales</taxon>
        <taxon>Rhizobiaceae</taxon>
        <taxon>Rhizobium/Agrobacterium group</taxon>
        <taxon>Rhizobium</taxon>
    </lineage>
</organism>
<dbReference type="InterPro" id="IPR003439">
    <property type="entry name" value="ABC_transporter-like_ATP-bd"/>
</dbReference>
<dbReference type="STRING" id="1867956.BJF95_12540"/>
<evidence type="ECO:0000256" key="1">
    <source>
        <dbReference type="ARBA" id="ARBA00005417"/>
    </source>
</evidence>
<dbReference type="EMBL" id="MKIM01000033">
    <property type="protein sequence ID" value="OLP42280.1"/>
    <property type="molecule type" value="Genomic_DNA"/>
</dbReference>
<sequence length="356" mass="39070">MASVEVKNISRSFGLYKALDSVSIRFEDGGFYALLGPSGSGKTTLLRMIAGFDFPDQGQIEMNNESVEQVPLEKRNIGMVFQNYALFPNMNVFDNVAFGLSVRGLARADIRKRVGDALDLVQLAHLGARRPHQLSGGQRQRVALARAIVINPRVLLLDEPLGALDKSLRLDMQVELKRIQREIGITTIFVTHDQEEALTMSDRIGILRAGQLIEEGTPEEIYNRPRTSFAATFLGEANIFEGVWKSGALELADGNRIPLPGHVSLGSDGASGRCMVRPERIKVLTGHDQKPLNPTDTMLTGHLTRRLFSGNWTTLFVDHAGQSLRVGVPNDSPLPIAEGDALTLTWTADSAVPLRH</sequence>
<dbReference type="GO" id="GO:0015847">
    <property type="term" value="P:putrescine transport"/>
    <property type="evidence" value="ECO:0007669"/>
    <property type="project" value="UniProtKB-ARBA"/>
</dbReference>
<dbReference type="SMART" id="SM00382">
    <property type="entry name" value="AAA"/>
    <property type="match status" value="1"/>
</dbReference>
<dbReference type="InterPro" id="IPR003593">
    <property type="entry name" value="AAA+_ATPase"/>
</dbReference>
<dbReference type="PROSITE" id="PS50893">
    <property type="entry name" value="ABC_TRANSPORTER_2"/>
    <property type="match status" value="1"/>
</dbReference>
<dbReference type="OrthoDB" id="9802264at2"/>
<evidence type="ECO:0000256" key="2">
    <source>
        <dbReference type="ARBA" id="ARBA00022448"/>
    </source>
</evidence>
<keyword evidence="3" id="KW-0547">Nucleotide-binding</keyword>
<comment type="similarity">
    <text evidence="1">Belongs to the ABC transporter superfamily.</text>
</comment>
<keyword evidence="7" id="KW-1185">Reference proteome</keyword>
<evidence type="ECO:0000259" key="5">
    <source>
        <dbReference type="PROSITE" id="PS50893"/>
    </source>
</evidence>
<dbReference type="Pfam" id="PF08402">
    <property type="entry name" value="TOBE_2"/>
    <property type="match status" value="1"/>
</dbReference>
<gene>
    <name evidence="6" type="ORF">BJF95_12540</name>
</gene>
<dbReference type="AlphaFoldDB" id="A0A1Q8ZKL4"/>
<dbReference type="InterPro" id="IPR013611">
    <property type="entry name" value="Transp-assoc_OB_typ2"/>
</dbReference>
<dbReference type="SUPFAM" id="SSF50331">
    <property type="entry name" value="MOP-like"/>
    <property type="match status" value="1"/>
</dbReference>
<dbReference type="SUPFAM" id="SSF52540">
    <property type="entry name" value="P-loop containing nucleoside triphosphate hydrolases"/>
    <property type="match status" value="1"/>
</dbReference>
<feature type="domain" description="ABC transporter" evidence="5">
    <location>
        <begin position="4"/>
        <end position="234"/>
    </location>
</feature>
<dbReference type="GO" id="GO:0043190">
    <property type="term" value="C:ATP-binding cassette (ABC) transporter complex"/>
    <property type="evidence" value="ECO:0007669"/>
    <property type="project" value="InterPro"/>
</dbReference>
<dbReference type="InterPro" id="IPR050093">
    <property type="entry name" value="ABC_SmlMolc_Importer"/>
</dbReference>